<dbReference type="EMBL" id="KL197748">
    <property type="protein sequence ID" value="KDQ51413.1"/>
    <property type="molecule type" value="Genomic_DNA"/>
</dbReference>
<proteinExistence type="predicted"/>
<accession>A0A067P929</accession>
<protein>
    <submittedName>
        <fullName evidence="1">Uncharacterized protein</fullName>
    </submittedName>
</protein>
<organism evidence="1 2">
    <name type="scientific">Jaapia argillacea MUCL 33604</name>
    <dbReference type="NCBI Taxonomy" id="933084"/>
    <lineage>
        <taxon>Eukaryota</taxon>
        <taxon>Fungi</taxon>
        <taxon>Dikarya</taxon>
        <taxon>Basidiomycota</taxon>
        <taxon>Agaricomycotina</taxon>
        <taxon>Agaricomycetes</taxon>
        <taxon>Agaricomycetidae</taxon>
        <taxon>Jaapiales</taxon>
        <taxon>Jaapiaceae</taxon>
        <taxon>Jaapia</taxon>
    </lineage>
</organism>
<name>A0A067P929_9AGAM</name>
<evidence type="ECO:0000313" key="1">
    <source>
        <dbReference type="EMBL" id="KDQ51413.1"/>
    </source>
</evidence>
<keyword evidence="2" id="KW-1185">Reference proteome</keyword>
<sequence length="124" mass="14348">MTVCTRSHLRGNLQGMSECIIDSLSSHCIVKTLPFPGLPTLLSNTDFVLVSTPGPLHFMSYHQLLRNILYNPFCFVTLSIRKTDRGQRYTLYHHLSNQAIPRHQHHQHRHLRILSSSSRQRADF</sequence>
<reference evidence="2" key="1">
    <citation type="journal article" date="2014" name="Proc. Natl. Acad. Sci. U.S.A.">
        <title>Extensive sampling of basidiomycete genomes demonstrates inadequacy of the white-rot/brown-rot paradigm for wood decay fungi.</title>
        <authorList>
            <person name="Riley R."/>
            <person name="Salamov A.A."/>
            <person name="Brown D.W."/>
            <person name="Nagy L.G."/>
            <person name="Floudas D."/>
            <person name="Held B.W."/>
            <person name="Levasseur A."/>
            <person name="Lombard V."/>
            <person name="Morin E."/>
            <person name="Otillar R."/>
            <person name="Lindquist E.A."/>
            <person name="Sun H."/>
            <person name="LaButti K.M."/>
            <person name="Schmutz J."/>
            <person name="Jabbour D."/>
            <person name="Luo H."/>
            <person name="Baker S.E."/>
            <person name="Pisabarro A.G."/>
            <person name="Walton J.D."/>
            <person name="Blanchette R.A."/>
            <person name="Henrissat B."/>
            <person name="Martin F."/>
            <person name="Cullen D."/>
            <person name="Hibbett D.S."/>
            <person name="Grigoriev I.V."/>
        </authorList>
    </citation>
    <scope>NUCLEOTIDE SEQUENCE [LARGE SCALE GENOMIC DNA]</scope>
    <source>
        <strain evidence="2">MUCL 33604</strain>
    </source>
</reference>
<dbReference type="Proteomes" id="UP000027265">
    <property type="component" value="Unassembled WGS sequence"/>
</dbReference>
<gene>
    <name evidence="1" type="ORF">JAAARDRAFT_529641</name>
</gene>
<evidence type="ECO:0000313" key="2">
    <source>
        <dbReference type="Proteomes" id="UP000027265"/>
    </source>
</evidence>
<dbReference type="InParanoid" id="A0A067P929"/>
<dbReference type="AlphaFoldDB" id="A0A067P929"/>
<dbReference type="HOGENOM" id="CLU_2004258_0_0_1"/>